<dbReference type="CDD" id="cd00685">
    <property type="entry name" value="Trans_IPPS_HT"/>
    <property type="match status" value="1"/>
</dbReference>
<dbReference type="InterPro" id="IPR000092">
    <property type="entry name" value="Polyprenyl_synt"/>
</dbReference>
<protein>
    <recommendedName>
        <fullName evidence="6">Farnesyl pyrophosphate synthase</fullName>
    </recommendedName>
</protein>
<name>A0A7M7KT03_VARDE</name>
<dbReference type="KEGG" id="vde:111254683"/>
<dbReference type="GeneID" id="111254683"/>
<dbReference type="InParanoid" id="A0A7M7KT03"/>
<evidence type="ECO:0000313" key="8">
    <source>
        <dbReference type="EnsemblMetazoa" id="XP_022671524"/>
    </source>
</evidence>
<dbReference type="OMA" id="THESRQW"/>
<dbReference type="InterPro" id="IPR033749">
    <property type="entry name" value="Polyprenyl_synt_CS"/>
</dbReference>
<dbReference type="GO" id="GO:0045337">
    <property type="term" value="P:farnesyl diphosphate biosynthetic process"/>
    <property type="evidence" value="ECO:0007669"/>
    <property type="project" value="TreeGrafter"/>
</dbReference>
<reference evidence="8" key="1">
    <citation type="submission" date="2021-01" db="UniProtKB">
        <authorList>
            <consortium name="EnsemblMetazoa"/>
        </authorList>
    </citation>
    <scope>IDENTIFICATION</scope>
</reference>
<dbReference type="RefSeq" id="XP_022671522.1">
    <property type="nucleotide sequence ID" value="XM_022815787.1"/>
</dbReference>
<dbReference type="EnsemblMetazoa" id="XM_022815787">
    <property type="protein sequence ID" value="XP_022671522"/>
    <property type="gene ID" value="LOC111254683"/>
</dbReference>
<evidence type="ECO:0000256" key="2">
    <source>
        <dbReference type="ARBA" id="ARBA00022679"/>
    </source>
</evidence>
<proteinExistence type="inferred from homology"/>
<dbReference type="EnsemblMetazoa" id="XM_022815789">
    <property type="protein sequence ID" value="XP_022671524"/>
    <property type="gene ID" value="LOC111254683"/>
</dbReference>
<comment type="cofactor">
    <cofactor evidence="1">
        <name>Mg(2+)</name>
        <dbReference type="ChEBI" id="CHEBI:18420"/>
    </cofactor>
</comment>
<keyword evidence="2 7" id="KW-0808">Transferase</keyword>
<sequence>MASTNIRDMIDRPDHPMLKRAFNEIIEIVCHSDSSGMAPVDAWFKRLIEETVPHGKCIRGMLLLSTYQMVETSSNTESLELATIAFWLIEMSQALALILDDFVDRAQTRRGRVCWHLRDDVGSMALYDVFLLEQGIYEVMRRRFKNHRHYVDFLELTHEIALITIKGQSLDMLAERGRLSSEEVYKELINAKTALYTFYLPVRFGLLLAHKDDFALHMKVREFSLKIGSIFQQQDDFLDCYGDPSATGKIGTDITDGKCTWFYVTAMKLADESQRKVLEENYGQGKPGGSAESKVKAIYEELALESRFQEFINEQFHDAKDFLVKCDFPFLSFDLALVEIEGRPQHCRTDSWVPFVWPQLELV</sequence>
<keyword evidence="3" id="KW-0479">Metal-binding</keyword>
<evidence type="ECO:0000256" key="4">
    <source>
        <dbReference type="ARBA" id="ARBA00022842"/>
    </source>
</evidence>
<evidence type="ECO:0000256" key="3">
    <source>
        <dbReference type="ARBA" id="ARBA00022723"/>
    </source>
</evidence>
<evidence type="ECO:0000256" key="7">
    <source>
        <dbReference type="RuleBase" id="RU004466"/>
    </source>
</evidence>
<dbReference type="GO" id="GO:0004337">
    <property type="term" value="F:(2E,6E)-farnesyl diphosphate synthase activity"/>
    <property type="evidence" value="ECO:0007669"/>
    <property type="project" value="TreeGrafter"/>
</dbReference>
<keyword evidence="9" id="KW-1185">Reference proteome</keyword>
<dbReference type="Proteomes" id="UP000594260">
    <property type="component" value="Unplaced"/>
</dbReference>
<comment type="pathway">
    <text evidence="5">Pheromone biosynthesis.</text>
</comment>
<dbReference type="SUPFAM" id="SSF48576">
    <property type="entry name" value="Terpenoid synthases"/>
    <property type="match status" value="1"/>
</dbReference>
<organism evidence="8 9">
    <name type="scientific">Varroa destructor</name>
    <name type="common">Honeybee mite</name>
    <dbReference type="NCBI Taxonomy" id="109461"/>
    <lineage>
        <taxon>Eukaryota</taxon>
        <taxon>Metazoa</taxon>
        <taxon>Ecdysozoa</taxon>
        <taxon>Arthropoda</taxon>
        <taxon>Chelicerata</taxon>
        <taxon>Arachnida</taxon>
        <taxon>Acari</taxon>
        <taxon>Parasitiformes</taxon>
        <taxon>Mesostigmata</taxon>
        <taxon>Gamasina</taxon>
        <taxon>Dermanyssoidea</taxon>
        <taxon>Varroidae</taxon>
        <taxon>Varroa</taxon>
    </lineage>
</organism>
<evidence type="ECO:0000256" key="6">
    <source>
        <dbReference type="ARBA" id="ARBA00034546"/>
    </source>
</evidence>
<dbReference type="GO" id="GO:0005737">
    <property type="term" value="C:cytoplasm"/>
    <property type="evidence" value="ECO:0007669"/>
    <property type="project" value="TreeGrafter"/>
</dbReference>
<dbReference type="OrthoDB" id="10257492at2759"/>
<dbReference type="InterPro" id="IPR039702">
    <property type="entry name" value="FPS1-like"/>
</dbReference>
<dbReference type="PANTHER" id="PTHR11525">
    <property type="entry name" value="FARNESYL-PYROPHOSPHATE SYNTHETASE"/>
    <property type="match status" value="1"/>
</dbReference>
<dbReference type="GO" id="GO:0042811">
    <property type="term" value="P:pheromone biosynthetic process"/>
    <property type="evidence" value="ECO:0007669"/>
    <property type="project" value="UniProtKB-ARBA"/>
</dbReference>
<dbReference type="GO" id="GO:0004161">
    <property type="term" value="F:dimethylallyltranstransferase activity"/>
    <property type="evidence" value="ECO:0007669"/>
    <property type="project" value="TreeGrafter"/>
</dbReference>
<dbReference type="PANTHER" id="PTHR11525:SF0">
    <property type="entry name" value="FARNESYL PYROPHOSPHATE SYNTHASE"/>
    <property type="match status" value="1"/>
</dbReference>
<evidence type="ECO:0000256" key="1">
    <source>
        <dbReference type="ARBA" id="ARBA00001946"/>
    </source>
</evidence>
<comment type="similarity">
    <text evidence="7">Belongs to the FPP/GGPP synthase family.</text>
</comment>
<evidence type="ECO:0000256" key="5">
    <source>
        <dbReference type="ARBA" id="ARBA00033740"/>
    </source>
</evidence>
<dbReference type="Pfam" id="PF00348">
    <property type="entry name" value="polyprenyl_synt"/>
    <property type="match status" value="1"/>
</dbReference>
<keyword evidence="4" id="KW-0460">Magnesium</keyword>
<dbReference type="SFLD" id="SFLDS00005">
    <property type="entry name" value="Isoprenoid_Synthase_Type_I"/>
    <property type="match status" value="1"/>
</dbReference>
<dbReference type="GO" id="GO:0046872">
    <property type="term" value="F:metal ion binding"/>
    <property type="evidence" value="ECO:0007669"/>
    <property type="project" value="UniProtKB-KW"/>
</dbReference>
<dbReference type="InterPro" id="IPR008949">
    <property type="entry name" value="Isoprenoid_synthase_dom_sf"/>
</dbReference>
<dbReference type="AlphaFoldDB" id="A0A7M7KT03"/>
<dbReference type="RefSeq" id="XP_022671523.1">
    <property type="nucleotide sequence ID" value="XM_022815788.1"/>
</dbReference>
<dbReference type="PROSITE" id="PS00723">
    <property type="entry name" value="POLYPRENYL_SYNTHASE_1"/>
    <property type="match status" value="1"/>
</dbReference>
<dbReference type="RefSeq" id="XP_022671524.1">
    <property type="nucleotide sequence ID" value="XM_022815789.1"/>
</dbReference>
<dbReference type="EnsemblMetazoa" id="XM_022815788">
    <property type="protein sequence ID" value="XP_022671523"/>
    <property type="gene ID" value="LOC111254683"/>
</dbReference>
<accession>A0A7M7KT03</accession>
<dbReference type="Gene3D" id="1.10.600.10">
    <property type="entry name" value="Farnesyl Diphosphate Synthase"/>
    <property type="match status" value="1"/>
</dbReference>
<evidence type="ECO:0000313" key="9">
    <source>
        <dbReference type="Proteomes" id="UP000594260"/>
    </source>
</evidence>